<evidence type="ECO:0000259" key="1">
    <source>
        <dbReference type="PROSITE" id="PS50835"/>
    </source>
</evidence>
<evidence type="ECO:0000313" key="2">
    <source>
        <dbReference type="EMBL" id="CEK82696.1"/>
    </source>
</evidence>
<dbReference type="SUPFAM" id="SSF48726">
    <property type="entry name" value="Immunoglobulin"/>
    <property type="match status" value="1"/>
</dbReference>
<dbReference type="EMBL" id="HACG01035831">
    <property type="protein sequence ID" value="CEK82696.1"/>
    <property type="molecule type" value="Transcribed_RNA"/>
</dbReference>
<dbReference type="AlphaFoldDB" id="A0A0B7ART0"/>
<dbReference type="InterPro" id="IPR007110">
    <property type="entry name" value="Ig-like_dom"/>
</dbReference>
<feature type="domain" description="Ig-like" evidence="1">
    <location>
        <begin position="45"/>
        <end position="100"/>
    </location>
</feature>
<dbReference type="InterPro" id="IPR013783">
    <property type="entry name" value="Ig-like_fold"/>
</dbReference>
<proteinExistence type="predicted"/>
<feature type="non-terminal residue" evidence="2">
    <location>
        <position position="100"/>
    </location>
</feature>
<feature type="non-terminal residue" evidence="2">
    <location>
        <position position="1"/>
    </location>
</feature>
<dbReference type="Gene3D" id="2.60.40.10">
    <property type="entry name" value="Immunoglobulins"/>
    <property type="match status" value="1"/>
</dbReference>
<reference evidence="2" key="1">
    <citation type="submission" date="2014-12" db="EMBL/GenBank/DDBJ databases">
        <title>Insight into the proteome of Arion vulgaris.</title>
        <authorList>
            <person name="Aradska J."/>
            <person name="Bulat T."/>
            <person name="Smidak R."/>
            <person name="Sarate P."/>
            <person name="Gangsoo J."/>
            <person name="Sialana F."/>
            <person name="Bilban M."/>
            <person name="Lubec G."/>
        </authorList>
    </citation>
    <scope>NUCLEOTIDE SEQUENCE</scope>
    <source>
        <tissue evidence="2">Skin</tissue>
    </source>
</reference>
<dbReference type="InterPro" id="IPR036179">
    <property type="entry name" value="Ig-like_dom_sf"/>
</dbReference>
<dbReference type="PROSITE" id="PS50835">
    <property type="entry name" value="IG_LIKE"/>
    <property type="match status" value="1"/>
</dbReference>
<name>A0A0B7ART0_9EUPU</name>
<organism evidence="2">
    <name type="scientific">Arion vulgaris</name>
    <dbReference type="NCBI Taxonomy" id="1028688"/>
    <lineage>
        <taxon>Eukaryota</taxon>
        <taxon>Metazoa</taxon>
        <taxon>Spiralia</taxon>
        <taxon>Lophotrochozoa</taxon>
        <taxon>Mollusca</taxon>
        <taxon>Gastropoda</taxon>
        <taxon>Heterobranchia</taxon>
        <taxon>Euthyneura</taxon>
        <taxon>Panpulmonata</taxon>
        <taxon>Eupulmonata</taxon>
        <taxon>Stylommatophora</taxon>
        <taxon>Helicina</taxon>
        <taxon>Arionoidea</taxon>
        <taxon>Arionidae</taxon>
        <taxon>Arion</taxon>
    </lineage>
</organism>
<gene>
    <name evidence="2" type="primary">ORF133007</name>
</gene>
<accession>A0A0B7ART0</accession>
<sequence>KISSINRTQAGNYTCKAQSQLRVSGRTAQFVTSQASMFVYIQYKPGAASIGDVPDLDIGERLDISCTAFPTGYPEATYIWSKDGKKLGPSRQTLTIASLA</sequence>
<protein>
    <recommendedName>
        <fullName evidence="1">Ig-like domain-containing protein</fullName>
    </recommendedName>
</protein>